<name>V6IF16_9LEPT</name>
<evidence type="ECO:0000313" key="1">
    <source>
        <dbReference type="EMBL" id="EQA63093.1"/>
    </source>
</evidence>
<dbReference type="AlphaFoldDB" id="V6IF16"/>
<keyword evidence="2" id="KW-1185">Reference proteome</keyword>
<dbReference type="EMBL" id="AHMT02000024">
    <property type="protein sequence ID" value="EQA63093.1"/>
    <property type="molecule type" value="Genomic_DNA"/>
</dbReference>
<organism evidence="1 2">
    <name type="scientific">Leptospira alexanderi serovar Manhao 3 str. L 60</name>
    <dbReference type="NCBI Taxonomy" id="1049759"/>
    <lineage>
        <taxon>Bacteria</taxon>
        <taxon>Pseudomonadati</taxon>
        <taxon>Spirochaetota</taxon>
        <taxon>Spirochaetia</taxon>
        <taxon>Leptospirales</taxon>
        <taxon>Leptospiraceae</taxon>
        <taxon>Leptospira</taxon>
    </lineage>
</organism>
<evidence type="ECO:0000313" key="2">
    <source>
        <dbReference type="Proteomes" id="UP000018747"/>
    </source>
</evidence>
<accession>V6IF16</accession>
<proteinExistence type="predicted"/>
<protein>
    <submittedName>
        <fullName evidence="1">Uncharacterized protein</fullName>
    </submittedName>
</protein>
<sequence>MNELEKSNYRNIIIDSIHHELTHNVDFSIYSTRGIVYQDSYWNSLKPSSFEYGTYVTGSVPYPLNFPQGPWPNYRHFWNPIPGFVSDYATASYAEDKAEIGAGIMGNQFWEINEICRTDSFVAAKVNEMISEMNRFWPYEGAENTGWKRRISQMSCN</sequence>
<dbReference type="Proteomes" id="UP000018747">
    <property type="component" value="Unassembled WGS sequence"/>
</dbReference>
<comment type="caution">
    <text evidence="1">The sequence shown here is derived from an EMBL/GenBank/DDBJ whole genome shotgun (WGS) entry which is preliminary data.</text>
</comment>
<reference evidence="1" key="1">
    <citation type="submission" date="2013-05" db="EMBL/GenBank/DDBJ databases">
        <authorList>
            <person name="Harkins D.M."/>
            <person name="Durkin A.S."/>
            <person name="Brinkac L.M."/>
            <person name="Haft D.H."/>
            <person name="Selengut J.D."/>
            <person name="Sanka R."/>
            <person name="DePew J."/>
            <person name="Purushe J."/>
            <person name="Hartskeerl R.A."/>
            <person name="Ahmed A."/>
            <person name="van der Linden H."/>
            <person name="Goris M.G.A."/>
            <person name="Vinetz J.M."/>
            <person name="Sutton G.G."/>
            <person name="Nierman W.C."/>
            <person name="Fouts D.E."/>
        </authorList>
    </citation>
    <scope>NUCLEOTIDE SEQUENCE [LARGE SCALE GENOMIC DNA]</scope>
    <source>
        <strain evidence="1">L 60</strain>
    </source>
</reference>
<gene>
    <name evidence="1" type="ORF">LEP1GSC062_3679</name>
</gene>